<organism evidence="1 2">
    <name type="scientific">Aegilops tauschii subsp. strangulata</name>
    <name type="common">Goatgrass</name>
    <dbReference type="NCBI Taxonomy" id="200361"/>
    <lineage>
        <taxon>Eukaryota</taxon>
        <taxon>Viridiplantae</taxon>
        <taxon>Streptophyta</taxon>
        <taxon>Embryophyta</taxon>
        <taxon>Tracheophyta</taxon>
        <taxon>Spermatophyta</taxon>
        <taxon>Magnoliopsida</taxon>
        <taxon>Liliopsida</taxon>
        <taxon>Poales</taxon>
        <taxon>Poaceae</taxon>
        <taxon>BOP clade</taxon>
        <taxon>Pooideae</taxon>
        <taxon>Triticodae</taxon>
        <taxon>Triticeae</taxon>
        <taxon>Triticinae</taxon>
        <taxon>Aegilops</taxon>
    </lineage>
</organism>
<protein>
    <submittedName>
        <fullName evidence="1">Uncharacterized protein</fullName>
    </submittedName>
</protein>
<sequence length="40" mass="4910">RFELWGFYDKQFGKITEMDPSTYRLFTASALKKQHRLDRK</sequence>
<dbReference type="AlphaFoldDB" id="A0A453AUL9"/>
<evidence type="ECO:0000313" key="2">
    <source>
        <dbReference type="Proteomes" id="UP000015105"/>
    </source>
</evidence>
<reference evidence="1" key="4">
    <citation type="submission" date="2019-03" db="UniProtKB">
        <authorList>
            <consortium name="EnsemblPlants"/>
        </authorList>
    </citation>
    <scope>IDENTIFICATION</scope>
</reference>
<reference evidence="1" key="3">
    <citation type="journal article" date="2017" name="Nature">
        <title>Genome sequence of the progenitor of the wheat D genome Aegilops tauschii.</title>
        <authorList>
            <person name="Luo M.C."/>
            <person name="Gu Y.Q."/>
            <person name="Puiu D."/>
            <person name="Wang H."/>
            <person name="Twardziok S.O."/>
            <person name="Deal K.R."/>
            <person name="Huo N."/>
            <person name="Zhu T."/>
            <person name="Wang L."/>
            <person name="Wang Y."/>
            <person name="McGuire P.E."/>
            <person name="Liu S."/>
            <person name="Long H."/>
            <person name="Ramasamy R.K."/>
            <person name="Rodriguez J.C."/>
            <person name="Van S.L."/>
            <person name="Yuan L."/>
            <person name="Wang Z."/>
            <person name="Xia Z."/>
            <person name="Xiao L."/>
            <person name="Anderson O.D."/>
            <person name="Ouyang S."/>
            <person name="Liang Y."/>
            <person name="Zimin A.V."/>
            <person name="Pertea G."/>
            <person name="Qi P."/>
            <person name="Bennetzen J.L."/>
            <person name="Dai X."/>
            <person name="Dawson M.W."/>
            <person name="Muller H.G."/>
            <person name="Kugler K."/>
            <person name="Rivarola-Duarte L."/>
            <person name="Spannagl M."/>
            <person name="Mayer K.F.X."/>
            <person name="Lu F.H."/>
            <person name="Bevan M.W."/>
            <person name="Leroy P."/>
            <person name="Li P."/>
            <person name="You F.M."/>
            <person name="Sun Q."/>
            <person name="Liu Z."/>
            <person name="Lyons E."/>
            <person name="Wicker T."/>
            <person name="Salzberg S.L."/>
            <person name="Devos K.M."/>
            <person name="Dvorak J."/>
        </authorList>
    </citation>
    <scope>NUCLEOTIDE SEQUENCE [LARGE SCALE GENOMIC DNA]</scope>
    <source>
        <strain evidence="1">cv. AL8/78</strain>
    </source>
</reference>
<keyword evidence="2" id="KW-1185">Reference proteome</keyword>
<reference evidence="2" key="2">
    <citation type="journal article" date="2017" name="Nat. Plants">
        <title>The Aegilops tauschii genome reveals multiple impacts of transposons.</title>
        <authorList>
            <person name="Zhao G."/>
            <person name="Zou C."/>
            <person name="Li K."/>
            <person name="Wang K."/>
            <person name="Li T."/>
            <person name="Gao L."/>
            <person name="Zhang X."/>
            <person name="Wang H."/>
            <person name="Yang Z."/>
            <person name="Liu X."/>
            <person name="Jiang W."/>
            <person name="Mao L."/>
            <person name="Kong X."/>
            <person name="Jiao Y."/>
            <person name="Jia J."/>
        </authorList>
    </citation>
    <scope>NUCLEOTIDE SEQUENCE [LARGE SCALE GENOMIC DNA]</scope>
    <source>
        <strain evidence="2">cv. AL8/78</strain>
    </source>
</reference>
<reference evidence="2" key="1">
    <citation type="journal article" date="2014" name="Science">
        <title>Ancient hybridizations among the ancestral genomes of bread wheat.</title>
        <authorList>
            <consortium name="International Wheat Genome Sequencing Consortium,"/>
            <person name="Marcussen T."/>
            <person name="Sandve S.R."/>
            <person name="Heier L."/>
            <person name="Spannagl M."/>
            <person name="Pfeifer M."/>
            <person name="Jakobsen K.S."/>
            <person name="Wulff B.B."/>
            <person name="Steuernagel B."/>
            <person name="Mayer K.F."/>
            <person name="Olsen O.A."/>
        </authorList>
    </citation>
    <scope>NUCLEOTIDE SEQUENCE [LARGE SCALE GENOMIC DNA]</scope>
    <source>
        <strain evidence="2">cv. AL8/78</strain>
    </source>
</reference>
<accession>A0A453AUL9</accession>
<dbReference type="Proteomes" id="UP000015105">
    <property type="component" value="Chromosome 2D"/>
</dbReference>
<dbReference type="EnsemblPlants" id="AET2Gv20263800.9">
    <property type="protein sequence ID" value="AET2Gv20263800.9"/>
    <property type="gene ID" value="AET2Gv20263800"/>
</dbReference>
<reference evidence="1" key="5">
    <citation type="journal article" date="2021" name="G3 (Bethesda)">
        <title>Aegilops tauschii genome assembly Aet v5.0 features greater sequence contiguity and improved annotation.</title>
        <authorList>
            <person name="Wang L."/>
            <person name="Zhu T."/>
            <person name="Rodriguez J.C."/>
            <person name="Deal K.R."/>
            <person name="Dubcovsky J."/>
            <person name="McGuire P.E."/>
            <person name="Lux T."/>
            <person name="Spannagl M."/>
            <person name="Mayer K.F.X."/>
            <person name="Baldrich P."/>
            <person name="Meyers B.C."/>
            <person name="Huo N."/>
            <person name="Gu Y.Q."/>
            <person name="Zhou H."/>
            <person name="Devos K.M."/>
            <person name="Bennetzen J.L."/>
            <person name="Unver T."/>
            <person name="Budak H."/>
            <person name="Gulick P.J."/>
            <person name="Galiba G."/>
            <person name="Kalapos B."/>
            <person name="Nelson D.R."/>
            <person name="Li P."/>
            <person name="You F.M."/>
            <person name="Luo M.C."/>
            <person name="Dvorak J."/>
        </authorList>
    </citation>
    <scope>NUCLEOTIDE SEQUENCE [LARGE SCALE GENOMIC DNA]</scope>
    <source>
        <strain evidence="1">cv. AL8/78</strain>
    </source>
</reference>
<dbReference type="Gramene" id="AET2Gv20263800.9">
    <property type="protein sequence ID" value="AET2Gv20263800.9"/>
    <property type="gene ID" value="AET2Gv20263800"/>
</dbReference>
<proteinExistence type="predicted"/>
<evidence type="ECO:0000313" key="1">
    <source>
        <dbReference type="EnsemblPlants" id="AET2Gv20263800.9"/>
    </source>
</evidence>
<name>A0A453AUL9_AEGTS</name>